<evidence type="ECO:0000256" key="3">
    <source>
        <dbReference type="ARBA" id="ARBA00012756"/>
    </source>
</evidence>
<gene>
    <name evidence="12" type="ORF">PIB30_015495</name>
</gene>
<dbReference type="Proteomes" id="UP001341840">
    <property type="component" value="Unassembled WGS sequence"/>
</dbReference>
<protein>
    <recommendedName>
        <fullName evidence="3 7">Beta-galactosidase</fullName>
        <ecNumber evidence="3 7">3.2.1.23</ecNumber>
    </recommendedName>
</protein>
<dbReference type="InterPro" id="IPR001944">
    <property type="entry name" value="Glycoside_Hdrlase_35"/>
</dbReference>
<evidence type="ECO:0000256" key="8">
    <source>
        <dbReference type="RuleBase" id="RU003679"/>
    </source>
</evidence>
<reference evidence="12 13" key="1">
    <citation type="journal article" date="2023" name="Plants (Basel)">
        <title>Bridging the Gap: Combining Genomics and Transcriptomics Approaches to Understand Stylosanthes scabra, an Orphan Legume from the Brazilian Caatinga.</title>
        <authorList>
            <person name="Ferreira-Neto J.R.C."/>
            <person name="da Silva M.D."/>
            <person name="Binneck E."/>
            <person name="de Melo N.F."/>
            <person name="da Silva R.H."/>
            <person name="de Melo A.L.T.M."/>
            <person name="Pandolfi V."/>
            <person name="Bustamante F.O."/>
            <person name="Brasileiro-Vidal A.C."/>
            <person name="Benko-Iseppon A.M."/>
        </authorList>
    </citation>
    <scope>NUCLEOTIDE SEQUENCE [LARGE SCALE GENOMIC DNA]</scope>
    <source>
        <tissue evidence="12">Leaves</tissue>
    </source>
</reference>
<feature type="domain" description="Beta-galactosidase beta-sandwich" evidence="10">
    <location>
        <begin position="285"/>
        <end position="340"/>
    </location>
</feature>
<dbReference type="InterPro" id="IPR019801">
    <property type="entry name" value="Glyco_hydro_35_CS"/>
</dbReference>
<feature type="domain" description="Glycoside hydrolase 35 catalytic" evidence="9">
    <location>
        <begin position="217"/>
        <end position="261"/>
    </location>
</feature>
<evidence type="ECO:0000256" key="1">
    <source>
        <dbReference type="ARBA" id="ARBA00001412"/>
    </source>
</evidence>
<evidence type="ECO:0000259" key="11">
    <source>
        <dbReference type="Pfam" id="PF21467"/>
    </source>
</evidence>
<keyword evidence="4" id="KW-0732">Signal</keyword>
<keyword evidence="13" id="KW-1185">Reference proteome</keyword>
<dbReference type="Pfam" id="PF17834">
    <property type="entry name" value="GHD"/>
    <property type="match status" value="1"/>
</dbReference>
<evidence type="ECO:0000256" key="2">
    <source>
        <dbReference type="ARBA" id="ARBA00009809"/>
    </source>
</evidence>
<evidence type="ECO:0000259" key="9">
    <source>
        <dbReference type="Pfam" id="PF01301"/>
    </source>
</evidence>
<dbReference type="InterPro" id="IPR048913">
    <property type="entry name" value="BetaGal_gal-bd"/>
</dbReference>
<evidence type="ECO:0000313" key="12">
    <source>
        <dbReference type="EMBL" id="MED6193061.1"/>
    </source>
</evidence>
<accession>A0ABU6X6T4</accession>
<evidence type="ECO:0000256" key="4">
    <source>
        <dbReference type="ARBA" id="ARBA00022729"/>
    </source>
</evidence>
<dbReference type="SUPFAM" id="SSF49785">
    <property type="entry name" value="Galactose-binding domain-like"/>
    <property type="match status" value="2"/>
</dbReference>
<dbReference type="PROSITE" id="PS01182">
    <property type="entry name" value="GLYCOSYL_HYDROL_F35"/>
    <property type="match status" value="1"/>
</dbReference>
<dbReference type="EMBL" id="JASCZI010211491">
    <property type="protein sequence ID" value="MED6193061.1"/>
    <property type="molecule type" value="Genomic_DNA"/>
</dbReference>
<comment type="catalytic activity">
    <reaction evidence="1 7">
        <text>Hydrolysis of terminal non-reducing beta-D-galactose residues in beta-D-galactosides.</text>
        <dbReference type="EC" id="3.2.1.23"/>
    </reaction>
</comment>
<dbReference type="Gene3D" id="2.60.120.260">
    <property type="entry name" value="Galactose-binding domain-like"/>
    <property type="match status" value="2"/>
</dbReference>
<organism evidence="12 13">
    <name type="scientific">Stylosanthes scabra</name>
    <dbReference type="NCBI Taxonomy" id="79078"/>
    <lineage>
        <taxon>Eukaryota</taxon>
        <taxon>Viridiplantae</taxon>
        <taxon>Streptophyta</taxon>
        <taxon>Embryophyta</taxon>
        <taxon>Tracheophyta</taxon>
        <taxon>Spermatophyta</taxon>
        <taxon>Magnoliopsida</taxon>
        <taxon>eudicotyledons</taxon>
        <taxon>Gunneridae</taxon>
        <taxon>Pentapetalae</taxon>
        <taxon>rosids</taxon>
        <taxon>fabids</taxon>
        <taxon>Fabales</taxon>
        <taxon>Fabaceae</taxon>
        <taxon>Papilionoideae</taxon>
        <taxon>50 kb inversion clade</taxon>
        <taxon>dalbergioids sensu lato</taxon>
        <taxon>Dalbergieae</taxon>
        <taxon>Pterocarpus clade</taxon>
        <taxon>Stylosanthes</taxon>
    </lineage>
</organism>
<dbReference type="InterPro" id="IPR008979">
    <property type="entry name" value="Galactose-bd-like_sf"/>
</dbReference>
<feature type="domain" description="Beta-galactosidase galactose-binding" evidence="11">
    <location>
        <begin position="535"/>
        <end position="600"/>
    </location>
</feature>
<dbReference type="PRINTS" id="PR00742">
    <property type="entry name" value="GLHYDRLASE35"/>
</dbReference>
<comment type="similarity">
    <text evidence="2 8">Belongs to the glycosyl hydrolase 35 family.</text>
</comment>
<name>A0ABU6X6T4_9FABA</name>
<proteinExistence type="inferred from homology"/>
<evidence type="ECO:0000313" key="13">
    <source>
        <dbReference type="Proteomes" id="UP001341840"/>
    </source>
</evidence>
<feature type="domain" description="Glycoside hydrolase 35 catalytic" evidence="9">
    <location>
        <begin position="22"/>
        <end position="214"/>
    </location>
</feature>
<sequence length="641" mass="72186">MEELEHVGGEEDEDGVRYDGKSLIIHGQRKLLFSGSIHYPRSTPQMWPDLIAKAKEGGLDVIQTYVFWNLHEPQPGQYDFSGRYDLVRFIKEIQAQDLYVCLRIGPFIESEWTYGGFPFWLHDVPGIVYRTNNEPFKFYMRNFTTKIVNMMKAEGLYASQGGPIILSQIENEYQNVERSFGKAGTPYVQWAAKMAVGLHTGVPWIMCKQTDAPDPVYHGGTNFGRTASAYVITAYYDQAPLDEYGLFRQPKWGHLRELHAAIKSCSSTLLQGVQSNFSLGNLQQGYVFEEENGECAAFLVNNDGVNSSSVQFRNRTYELLPKSISILPNCQNVTFNTANVNTTNNTRVYFSKQNFSSIDDWEKFEDVIPNFDETSLRSNSLLEHMNTTKDKSDYLWYTTRFGYNLSCSEPTLVVESRAHVAHAFVNNTYIGGAHGNHDVKSFKLELPVTVNEGTNNLSILSVMVGLSDSGAYLEKRFAGLTNVELQCSEQESLSLTNSTWGYQVGLLGEELEVYKEQNSSDKWNPLGNVTTNETLVWYKSKFETPEGDEPVALDLSPMGKGEVWVNGESIGRYWILFHDSNGNPSQSMYHVPRSFLKDKSENVLVLVDEGGGNPLAITLNTVVLANLNEFKSKLLSFPSPS</sequence>
<dbReference type="InterPro" id="IPR017853">
    <property type="entry name" value="GH"/>
</dbReference>
<dbReference type="Pfam" id="PF01301">
    <property type="entry name" value="Glyco_hydro_35"/>
    <property type="match status" value="2"/>
</dbReference>
<dbReference type="Pfam" id="PF21467">
    <property type="entry name" value="BetaGal_gal-bd"/>
    <property type="match status" value="1"/>
</dbReference>
<dbReference type="EC" id="3.2.1.23" evidence="3 7"/>
<dbReference type="PANTHER" id="PTHR23421">
    <property type="entry name" value="BETA-GALACTOSIDASE RELATED"/>
    <property type="match status" value="1"/>
</dbReference>
<dbReference type="Gene3D" id="3.20.20.80">
    <property type="entry name" value="Glycosidases"/>
    <property type="match status" value="2"/>
</dbReference>
<keyword evidence="5 7" id="KW-0378">Hydrolase</keyword>
<comment type="caution">
    <text evidence="12">The sequence shown here is derived from an EMBL/GenBank/DDBJ whole genome shotgun (WGS) entry which is preliminary data.</text>
</comment>
<evidence type="ECO:0000256" key="5">
    <source>
        <dbReference type="ARBA" id="ARBA00022801"/>
    </source>
</evidence>
<evidence type="ECO:0000256" key="7">
    <source>
        <dbReference type="RuleBase" id="RU000675"/>
    </source>
</evidence>
<evidence type="ECO:0000256" key="6">
    <source>
        <dbReference type="ARBA" id="ARBA00023295"/>
    </source>
</evidence>
<evidence type="ECO:0000259" key="10">
    <source>
        <dbReference type="Pfam" id="PF17834"/>
    </source>
</evidence>
<dbReference type="SUPFAM" id="SSF51445">
    <property type="entry name" value="(Trans)glycosidases"/>
    <property type="match status" value="1"/>
</dbReference>
<keyword evidence="6 7" id="KW-0326">Glycosidase</keyword>
<dbReference type="InterPro" id="IPR041392">
    <property type="entry name" value="GHD"/>
</dbReference>
<dbReference type="InterPro" id="IPR031330">
    <property type="entry name" value="Gly_Hdrlase_35_cat"/>
</dbReference>